<organism evidence="1 2">
    <name type="scientific">Gigaspora margarita</name>
    <dbReference type="NCBI Taxonomy" id="4874"/>
    <lineage>
        <taxon>Eukaryota</taxon>
        <taxon>Fungi</taxon>
        <taxon>Fungi incertae sedis</taxon>
        <taxon>Mucoromycota</taxon>
        <taxon>Glomeromycotina</taxon>
        <taxon>Glomeromycetes</taxon>
        <taxon>Diversisporales</taxon>
        <taxon>Gigasporaceae</taxon>
        <taxon>Gigaspora</taxon>
    </lineage>
</organism>
<evidence type="ECO:0000313" key="2">
    <source>
        <dbReference type="Proteomes" id="UP000789901"/>
    </source>
</evidence>
<dbReference type="EMBL" id="CAJVQB010004869">
    <property type="protein sequence ID" value="CAG8647849.1"/>
    <property type="molecule type" value="Genomic_DNA"/>
</dbReference>
<accession>A0ABN7UQ20</accession>
<evidence type="ECO:0000313" key="1">
    <source>
        <dbReference type="EMBL" id="CAG8647849.1"/>
    </source>
</evidence>
<proteinExistence type="predicted"/>
<keyword evidence="2" id="KW-1185">Reference proteome</keyword>
<sequence>MEITKKDIVEAGSSKIAKIIEMKITEKEEWKKIETPEILAEICFHLDLKSFLAFSLVDKNTYRFIVSHYNDNQNFWRTYYNCNFPKFVYGDSFSRLLLAGGYYIDPSIRHSDFASYLLFFLCKDVDNAFSEYKMLPKDLQSEWIEKKSNFIQEYQTRLLKMKHPLITDLYLWTLLALLRLGIFIESIKIESCKNKFILVINDDNKESVKATSYNSVKKTTAEKNDNINILQEQIYDEELVKTTNYSSKKEAIADSVKEKNQKKKFTFRQENDSSDIIKKKRILDLEIRRLVNKLNLIDLSLFYIWCQIFESESDIEIIESRIKVLDKFIHKQLIPELKNVFNYF</sequence>
<protein>
    <submittedName>
        <fullName evidence="1">35921_t:CDS:1</fullName>
    </submittedName>
</protein>
<dbReference type="Proteomes" id="UP000789901">
    <property type="component" value="Unassembled WGS sequence"/>
</dbReference>
<reference evidence="1 2" key="1">
    <citation type="submission" date="2021-06" db="EMBL/GenBank/DDBJ databases">
        <authorList>
            <person name="Kallberg Y."/>
            <person name="Tangrot J."/>
            <person name="Rosling A."/>
        </authorList>
    </citation>
    <scope>NUCLEOTIDE SEQUENCE [LARGE SCALE GENOMIC DNA]</scope>
    <source>
        <strain evidence="1 2">120-4 pot B 10/14</strain>
    </source>
</reference>
<gene>
    <name evidence="1" type="ORF">GMARGA_LOCUS9196</name>
</gene>
<comment type="caution">
    <text evidence="1">The sequence shown here is derived from an EMBL/GenBank/DDBJ whole genome shotgun (WGS) entry which is preliminary data.</text>
</comment>
<name>A0ABN7UQ20_GIGMA</name>